<protein>
    <submittedName>
        <fullName evidence="2">Uncharacterized protein</fullName>
    </submittedName>
</protein>
<evidence type="ECO:0000313" key="3">
    <source>
        <dbReference type="Proteomes" id="UP001281761"/>
    </source>
</evidence>
<dbReference type="EMBL" id="JARBJD010000103">
    <property type="protein sequence ID" value="KAK2952443.1"/>
    <property type="molecule type" value="Genomic_DNA"/>
</dbReference>
<proteinExistence type="predicted"/>
<gene>
    <name evidence="2" type="ORF">BLNAU_12549</name>
</gene>
<feature type="region of interest" description="Disordered" evidence="1">
    <location>
        <begin position="1"/>
        <end position="38"/>
    </location>
</feature>
<accession>A0ABQ9XMA2</accession>
<dbReference type="Proteomes" id="UP001281761">
    <property type="component" value="Unassembled WGS sequence"/>
</dbReference>
<sequence length="314" mass="35635">MLEVEKAELMEEKKQIQQENEHLRSELASKTQKQEENDRVIAEQKRTIQQTKTEVTRIEEFIISSNIIVAFSPQHFRVMFGVLDAAEFPQYFITHAHSSPKAAMMYNSDGCLISAGRSIAQNTKPESGQEWSAEADLEKKTLHFFVNRVQQSHHFINIPIPLVFAIDDWDRNVPIKITYWGETQSHVTNEAFEGDSGKRLAGSIRREVVHITLFSIDIPSFLHNHPFHQQTTTLIQVIQITKLQRRGDDLTISFIEASTAQHSSVHCRKTQHQSRRGVRPIRRMSGNASKGSCSSCGDVEAEATVTGTANDVQR</sequence>
<evidence type="ECO:0000256" key="1">
    <source>
        <dbReference type="SAM" id="MobiDB-lite"/>
    </source>
</evidence>
<reference evidence="2 3" key="1">
    <citation type="journal article" date="2022" name="bioRxiv">
        <title>Genomics of Preaxostyla Flagellates Illuminates Evolutionary Transitions and the Path Towards Mitochondrial Loss.</title>
        <authorList>
            <person name="Novak L.V.F."/>
            <person name="Treitli S.C."/>
            <person name="Pyrih J."/>
            <person name="Halakuc P."/>
            <person name="Pipaliya S.V."/>
            <person name="Vacek V."/>
            <person name="Brzon O."/>
            <person name="Soukal P."/>
            <person name="Eme L."/>
            <person name="Dacks J.B."/>
            <person name="Karnkowska A."/>
            <person name="Elias M."/>
            <person name="Hampl V."/>
        </authorList>
    </citation>
    <scope>NUCLEOTIDE SEQUENCE [LARGE SCALE GENOMIC DNA]</scope>
    <source>
        <strain evidence="2">NAU3</strain>
        <tissue evidence="2">Gut</tissue>
    </source>
</reference>
<keyword evidence="3" id="KW-1185">Reference proteome</keyword>
<organism evidence="2 3">
    <name type="scientific">Blattamonas nauphoetae</name>
    <dbReference type="NCBI Taxonomy" id="2049346"/>
    <lineage>
        <taxon>Eukaryota</taxon>
        <taxon>Metamonada</taxon>
        <taxon>Preaxostyla</taxon>
        <taxon>Oxymonadida</taxon>
        <taxon>Blattamonas</taxon>
    </lineage>
</organism>
<comment type="caution">
    <text evidence="2">The sequence shown here is derived from an EMBL/GenBank/DDBJ whole genome shotgun (WGS) entry which is preliminary data.</text>
</comment>
<evidence type="ECO:0000313" key="2">
    <source>
        <dbReference type="EMBL" id="KAK2952443.1"/>
    </source>
</evidence>
<name>A0ABQ9XMA2_9EUKA</name>